<keyword evidence="5" id="KW-0812">Transmembrane</keyword>
<keyword evidence="8" id="KW-1185">Reference proteome</keyword>
<organism evidence="7 8">
    <name type="scientific">Paramormyrops kingsleyae</name>
    <dbReference type="NCBI Taxonomy" id="1676925"/>
    <lineage>
        <taxon>Eukaryota</taxon>
        <taxon>Metazoa</taxon>
        <taxon>Chordata</taxon>
        <taxon>Craniata</taxon>
        <taxon>Vertebrata</taxon>
        <taxon>Euteleostomi</taxon>
        <taxon>Actinopterygii</taxon>
        <taxon>Neopterygii</taxon>
        <taxon>Teleostei</taxon>
        <taxon>Osteoglossocephala</taxon>
        <taxon>Osteoglossomorpha</taxon>
        <taxon>Osteoglossiformes</taxon>
        <taxon>Mormyridae</taxon>
        <taxon>Paramormyrops</taxon>
    </lineage>
</organism>
<dbReference type="InterPro" id="IPR001841">
    <property type="entry name" value="Znf_RING"/>
</dbReference>
<protein>
    <submittedName>
        <fullName evidence="7">Ring finger protein 223</fullName>
    </submittedName>
</protein>
<dbReference type="SUPFAM" id="SSF57850">
    <property type="entry name" value="RING/U-box"/>
    <property type="match status" value="1"/>
</dbReference>
<reference evidence="7" key="1">
    <citation type="submission" date="2025-08" db="UniProtKB">
        <authorList>
            <consortium name="Ensembl"/>
        </authorList>
    </citation>
    <scope>IDENTIFICATION</scope>
</reference>
<keyword evidence="1" id="KW-0479">Metal-binding</keyword>
<dbReference type="PANTHER" id="PTHR22791:SF4">
    <property type="entry name" value="RING FINGER PROTEIN 223"/>
    <property type="match status" value="1"/>
</dbReference>
<evidence type="ECO:0000313" key="7">
    <source>
        <dbReference type="Ensembl" id="ENSPKIP00000032200.1"/>
    </source>
</evidence>
<dbReference type="InterPro" id="IPR051435">
    <property type="entry name" value="RING_finger_E3_ubiq-ligases"/>
</dbReference>
<dbReference type="PANTHER" id="PTHR22791">
    <property type="entry name" value="RING-TYPE DOMAIN-CONTAINING PROTEIN"/>
    <property type="match status" value="1"/>
</dbReference>
<evidence type="ECO:0000256" key="2">
    <source>
        <dbReference type="ARBA" id="ARBA00022771"/>
    </source>
</evidence>
<evidence type="ECO:0000256" key="1">
    <source>
        <dbReference type="ARBA" id="ARBA00022723"/>
    </source>
</evidence>
<sequence length="206" mass="23205">MADSRPECSICYSTYDNVFKTPKQLDCAHVFCLECLSRLRAVSLHLKKDDITCPLCRHPTSVPDAGPPALPTCPDLLARLPTHQRWPEHVWLEGQQLCYQCPMGSAGRHSIWICVDISASAQRSPPRPSRVHRRSLGELIRLKGWKRLALLTLLMAALVCILFWQLRCAFSVSSYTCLQPDRDVTQTPAISISTFTPPPLFHQPSE</sequence>
<dbReference type="InterPro" id="IPR027370">
    <property type="entry name" value="Znf-RING_euk"/>
</dbReference>
<dbReference type="Proteomes" id="UP000261540">
    <property type="component" value="Unplaced"/>
</dbReference>
<proteinExistence type="predicted"/>
<dbReference type="PROSITE" id="PS00518">
    <property type="entry name" value="ZF_RING_1"/>
    <property type="match status" value="1"/>
</dbReference>
<feature type="transmembrane region" description="Helical" evidence="5">
    <location>
        <begin position="148"/>
        <end position="166"/>
    </location>
</feature>
<dbReference type="STRING" id="1676925.ENSPKIP00000032200"/>
<dbReference type="InterPro" id="IPR017907">
    <property type="entry name" value="Znf_RING_CS"/>
</dbReference>
<dbReference type="Gene3D" id="3.30.40.10">
    <property type="entry name" value="Zinc/RING finger domain, C3HC4 (zinc finger)"/>
    <property type="match status" value="1"/>
</dbReference>
<evidence type="ECO:0000259" key="6">
    <source>
        <dbReference type="PROSITE" id="PS50089"/>
    </source>
</evidence>
<evidence type="ECO:0000256" key="4">
    <source>
        <dbReference type="PROSITE-ProRule" id="PRU00175"/>
    </source>
</evidence>
<dbReference type="PROSITE" id="PS50089">
    <property type="entry name" value="ZF_RING_2"/>
    <property type="match status" value="1"/>
</dbReference>
<keyword evidence="3" id="KW-0862">Zinc</keyword>
<dbReference type="SMART" id="SM00184">
    <property type="entry name" value="RING"/>
    <property type="match status" value="1"/>
</dbReference>
<name>A0A3B3SPG0_9TELE</name>
<dbReference type="GO" id="GO:0008270">
    <property type="term" value="F:zinc ion binding"/>
    <property type="evidence" value="ECO:0007669"/>
    <property type="project" value="UniProtKB-KW"/>
</dbReference>
<dbReference type="Pfam" id="PF13445">
    <property type="entry name" value="zf-RING_UBOX"/>
    <property type="match status" value="1"/>
</dbReference>
<dbReference type="InterPro" id="IPR013083">
    <property type="entry name" value="Znf_RING/FYVE/PHD"/>
</dbReference>
<keyword evidence="2 4" id="KW-0863">Zinc-finger</keyword>
<dbReference type="GO" id="GO:0016567">
    <property type="term" value="P:protein ubiquitination"/>
    <property type="evidence" value="ECO:0007669"/>
    <property type="project" value="TreeGrafter"/>
</dbReference>
<feature type="domain" description="RING-type" evidence="6">
    <location>
        <begin position="8"/>
        <end position="57"/>
    </location>
</feature>
<reference evidence="7" key="2">
    <citation type="submission" date="2025-09" db="UniProtKB">
        <authorList>
            <consortium name="Ensembl"/>
        </authorList>
    </citation>
    <scope>IDENTIFICATION</scope>
</reference>
<evidence type="ECO:0000256" key="3">
    <source>
        <dbReference type="ARBA" id="ARBA00022833"/>
    </source>
</evidence>
<keyword evidence="5" id="KW-1133">Transmembrane helix</keyword>
<dbReference type="Ensembl" id="ENSPKIT00000013060.1">
    <property type="protein sequence ID" value="ENSPKIP00000032200.1"/>
    <property type="gene ID" value="ENSPKIG00000012386.1"/>
</dbReference>
<accession>A0A3B3SPG0</accession>
<evidence type="ECO:0000313" key="8">
    <source>
        <dbReference type="Proteomes" id="UP000261540"/>
    </source>
</evidence>
<dbReference type="GeneTree" id="ENSGT00940000163259"/>
<evidence type="ECO:0000256" key="5">
    <source>
        <dbReference type="SAM" id="Phobius"/>
    </source>
</evidence>
<keyword evidence="5" id="KW-0472">Membrane</keyword>
<dbReference type="GO" id="GO:0061630">
    <property type="term" value="F:ubiquitin protein ligase activity"/>
    <property type="evidence" value="ECO:0007669"/>
    <property type="project" value="TreeGrafter"/>
</dbReference>
<dbReference type="AlphaFoldDB" id="A0A3B3SPG0"/>